<feature type="compositionally biased region" description="Low complexity" evidence="1">
    <location>
        <begin position="49"/>
        <end position="62"/>
    </location>
</feature>
<gene>
    <name evidence="2" type="ORF">PAUS00366_LOCUS9717</name>
</gene>
<proteinExistence type="predicted"/>
<evidence type="ECO:0000256" key="1">
    <source>
        <dbReference type="SAM" id="MobiDB-lite"/>
    </source>
</evidence>
<reference evidence="2" key="1">
    <citation type="submission" date="2021-01" db="EMBL/GenBank/DDBJ databases">
        <authorList>
            <person name="Corre E."/>
            <person name="Pelletier E."/>
            <person name="Niang G."/>
            <person name="Scheremetjew M."/>
            <person name="Finn R."/>
            <person name="Kale V."/>
            <person name="Holt S."/>
            <person name="Cochrane G."/>
            <person name="Meng A."/>
            <person name="Brown T."/>
            <person name="Cohen L."/>
        </authorList>
    </citation>
    <scope>NUCLEOTIDE SEQUENCE</scope>
    <source>
        <strain evidence="2">10249 10 AB</strain>
    </source>
</reference>
<organism evidence="2">
    <name type="scientific">Pseudo-nitzschia australis</name>
    <dbReference type="NCBI Taxonomy" id="44445"/>
    <lineage>
        <taxon>Eukaryota</taxon>
        <taxon>Sar</taxon>
        <taxon>Stramenopiles</taxon>
        <taxon>Ochrophyta</taxon>
        <taxon>Bacillariophyta</taxon>
        <taxon>Bacillariophyceae</taxon>
        <taxon>Bacillariophycidae</taxon>
        <taxon>Bacillariales</taxon>
        <taxon>Bacillariaceae</taxon>
        <taxon>Pseudo-nitzschia</taxon>
    </lineage>
</organism>
<protein>
    <submittedName>
        <fullName evidence="2">Uncharacterized protein</fullName>
    </submittedName>
</protein>
<evidence type="ECO:0000313" key="2">
    <source>
        <dbReference type="EMBL" id="CAE0716965.1"/>
    </source>
</evidence>
<dbReference type="EMBL" id="HBIX01013108">
    <property type="protein sequence ID" value="CAE0716965.1"/>
    <property type="molecule type" value="Transcribed_RNA"/>
</dbReference>
<feature type="region of interest" description="Disordered" evidence="1">
    <location>
        <begin position="1"/>
        <end position="62"/>
    </location>
</feature>
<dbReference type="AlphaFoldDB" id="A0A7S4AIN9"/>
<sequence>MNGNAMHAGLRNARGSTERAPPSNNATHKLHSDSVAADPSATFGHITPHHTTPAPTRPPSTRCTFKEKATKDQRVLGWTELTIPAYGADGIPVTPASTVDTFTSISWCPASPGLLQLRANCLVDRTYRSRVYRVIPLREIQLDIKLYF</sequence>
<name>A0A7S4AIN9_9STRA</name>
<accession>A0A7S4AIN9</accession>